<feature type="domain" description="Pyruvate/ketoisovalerate oxidoreductase catalytic" evidence="4">
    <location>
        <begin position="10"/>
        <end position="175"/>
    </location>
</feature>
<dbReference type="InterPro" id="IPR051626">
    <property type="entry name" value="Oxidoreductase_gamma_subunit"/>
</dbReference>
<dbReference type="NCBIfam" id="NF006321">
    <property type="entry name" value="PRK08534.1"/>
    <property type="match status" value="1"/>
</dbReference>
<protein>
    <recommendedName>
        <fullName evidence="1">pyruvate synthase</fullName>
        <ecNumber evidence="1">1.2.7.1</ecNumber>
    </recommendedName>
</protein>
<evidence type="ECO:0000256" key="2">
    <source>
        <dbReference type="ARBA" id="ARBA00023002"/>
    </source>
</evidence>
<keyword evidence="5" id="KW-0670">Pyruvate</keyword>
<organism evidence="5 6">
    <name type="scientific">candidate division MSBL1 archaeon SCGC-AAA261G05</name>
    <dbReference type="NCBI Taxonomy" id="1698276"/>
    <lineage>
        <taxon>Archaea</taxon>
        <taxon>Methanobacteriati</taxon>
        <taxon>Methanobacteriota</taxon>
        <taxon>candidate division MSBL1</taxon>
    </lineage>
</organism>
<dbReference type="InterPro" id="IPR002869">
    <property type="entry name" value="Pyrv_flavodox_OxRed_cen"/>
</dbReference>
<dbReference type="SUPFAM" id="SSF53323">
    <property type="entry name" value="Pyruvate-ferredoxin oxidoreductase, PFOR, domain III"/>
    <property type="match status" value="1"/>
</dbReference>
<evidence type="ECO:0000256" key="3">
    <source>
        <dbReference type="ARBA" id="ARBA00049357"/>
    </source>
</evidence>
<comment type="catalytic activity">
    <reaction evidence="3">
        <text>2 oxidized [2Fe-2S]-[ferredoxin] + pyruvate + CoA = 2 reduced [2Fe-2S]-[ferredoxin] + acetyl-CoA + CO2 + H(+)</text>
        <dbReference type="Rhea" id="RHEA:12765"/>
        <dbReference type="Rhea" id="RHEA-COMP:10000"/>
        <dbReference type="Rhea" id="RHEA-COMP:10001"/>
        <dbReference type="ChEBI" id="CHEBI:15361"/>
        <dbReference type="ChEBI" id="CHEBI:15378"/>
        <dbReference type="ChEBI" id="CHEBI:16526"/>
        <dbReference type="ChEBI" id="CHEBI:33737"/>
        <dbReference type="ChEBI" id="CHEBI:33738"/>
        <dbReference type="ChEBI" id="CHEBI:57287"/>
        <dbReference type="ChEBI" id="CHEBI:57288"/>
        <dbReference type="EC" id="1.2.7.1"/>
    </reaction>
</comment>
<evidence type="ECO:0000256" key="1">
    <source>
        <dbReference type="ARBA" id="ARBA00012822"/>
    </source>
</evidence>
<dbReference type="Gene3D" id="3.40.920.10">
    <property type="entry name" value="Pyruvate-ferredoxin oxidoreductase, PFOR, domain III"/>
    <property type="match status" value="1"/>
</dbReference>
<reference evidence="5 6" key="1">
    <citation type="journal article" date="2016" name="Sci. Rep.">
        <title>Metabolic traits of an uncultured archaeal lineage -MSBL1- from brine pools of the Red Sea.</title>
        <authorList>
            <person name="Mwirichia R."/>
            <person name="Alam I."/>
            <person name="Rashid M."/>
            <person name="Vinu M."/>
            <person name="Ba-Alawi W."/>
            <person name="Anthony Kamau A."/>
            <person name="Kamanda Ngugi D."/>
            <person name="Goker M."/>
            <person name="Klenk H.P."/>
            <person name="Bajic V."/>
            <person name="Stingl U."/>
        </authorList>
    </citation>
    <scope>NUCLEOTIDE SEQUENCE [LARGE SCALE GENOMIC DNA]</scope>
    <source>
        <strain evidence="5">SCGC-AAA261G05</strain>
    </source>
</reference>
<dbReference type="EC" id="1.2.7.1" evidence="1"/>
<dbReference type="NCBIfam" id="TIGR02175">
    <property type="entry name" value="PorC_KorC"/>
    <property type="match status" value="1"/>
</dbReference>
<dbReference type="PATRIC" id="fig|1698276.3.peg.645"/>
<dbReference type="Pfam" id="PF01558">
    <property type="entry name" value="POR"/>
    <property type="match status" value="1"/>
</dbReference>
<dbReference type="InterPro" id="IPR011894">
    <property type="entry name" value="PorC_KorC"/>
</dbReference>
<sequence length="178" mass="19162">MKEIRIHGRGGQGSVTMAQMLAQAAFEDGKWAQGFPSFGVERLGAPVQAFTRIDDEKITDRSQIDTPDYVIVQDPTLIGLVNVLEGLREDGMVLLNSTSSPEELGLETEAEVLTVDATNIALEHLGKPIMNTALMGAFSSATGLIKKDSIIKVVKEKFSGEIGEKNASAINAAFERVK</sequence>
<proteinExistence type="predicted"/>
<evidence type="ECO:0000259" key="4">
    <source>
        <dbReference type="Pfam" id="PF01558"/>
    </source>
</evidence>
<dbReference type="EMBL" id="LHYA01000061">
    <property type="protein sequence ID" value="KXB02787.1"/>
    <property type="molecule type" value="Genomic_DNA"/>
</dbReference>
<comment type="caution">
    <text evidence="5">The sequence shown here is derived from an EMBL/GenBank/DDBJ whole genome shotgun (WGS) entry which is preliminary data.</text>
</comment>
<dbReference type="GO" id="GO:0019164">
    <property type="term" value="F:pyruvate synthase activity"/>
    <property type="evidence" value="ECO:0007669"/>
    <property type="project" value="UniProtKB-EC"/>
</dbReference>
<evidence type="ECO:0000313" key="5">
    <source>
        <dbReference type="EMBL" id="KXB02787.1"/>
    </source>
</evidence>
<dbReference type="PANTHER" id="PTHR43366:SF1">
    <property type="entry name" value="PYRUVATE SYNTHASE SUBUNIT PORC"/>
    <property type="match status" value="1"/>
</dbReference>
<dbReference type="PANTHER" id="PTHR43366">
    <property type="entry name" value="PYRUVATE SYNTHASE SUBUNIT PORC"/>
    <property type="match status" value="1"/>
</dbReference>
<dbReference type="InterPro" id="IPR019752">
    <property type="entry name" value="Pyrv/ketoisovalerate_OxRed_cat"/>
</dbReference>
<name>A0A133V8R0_9EURY</name>
<dbReference type="Proteomes" id="UP000070405">
    <property type="component" value="Unassembled WGS sequence"/>
</dbReference>
<gene>
    <name evidence="5" type="ORF">AKJ47_03210</name>
</gene>
<keyword evidence="2 5" id="KW-0560">Oxidoreductase</keyword>
<accession>A0A133V8R0</accession>
<evidence type="ECO:0000313" key="6">
    <source>
        <dbReference type="Proteomes" id="UP000070405"/>
    </source>
</evidence>
<keyword evidence="6" id="KW-1185">Reference proteome</keyword>
<dbReference type="AlphaFoldDB" id="A0A133V8R0"/>